<comment type="caution">
    <text evidence="3">The sequence shown here is derived from an EMBL/GenBank/DDBJ whole genome shotgun (WGS) entry which is preliminary data.</text>
</comment>
<dbReference type="InterPro" id="IPR006442">
    <property type="entry name" value="Antitoxin_Phd/YefM"/>
</dbReference>
<dbReference type="SUPFAM" id="SSF143120">
    <property type="entry name" value="YefM-like"/>
    <property type="match status" value="1"/>
</dbReference>
<dbReference type="AlphaFoldDB" id="A0A9X3PK85"/>
<evidence type="ECO:0000256" key="1">
    <source>
        <dbReference type="ARBA" id="ARBA00009981"/>
    </source>
</evidence>
<dbReference type="Gene3D" id="3.40.1620.10">
    <property type="entry name" value="YefM-like domain"/>
    <property type="match status" value="1"/>
</dbReference>
<keyword evidence="6" id="KW-1185">Reference proteome</keyword>
<dbReference type="NCBIfam" id="TIGR01552">
    <property type="entry name" value="phd_fam"/>
    <property type="match status" value="1"/>
</dbReference>
<comment type="function">
    <text evidence="2">Antitoxin component of a type II toxin-antitoxin (TA) system.</text>
</comment>
<reference evidence="3" key="1">
    <citation type="submission" date="2022-12" db="EMBL/GenBank/DDBJ databases">
        <title>Gycomyces niveus sp.nov., a novel actinomycete isolated from soil in Shouguang.</title>
        <authorList>
            <person name="Yang X."/>
        </authorList>
    </citation>
    <scope>NUCLEOTIDE SEQUENCE</scope>
    <source>
        <strain evidence="3">DSM 44724</strain>
    </source>
</reference>
<evidence type="ECO:0000256" key="2">
    <source>
        <dbReference type="RuleBase" id="RU362080"/>
    </source>
</evidence>
<accession>A0A9X3PK85</accession>
<dbReference type="EMBL" id="JAPZVQ010000005">
    <property type="protein sequence ID" value="MDA1385595.1"/>
    <property type="molecule type" value="Genomic_DNA"/>
</dbReference>
<protein>
    <recommendedName>
        <fullName evidence="2">Antitoxin</fullName>
    </recommendedName>
</protein>
<gene>
    <name evidence="4" type="ORF">J2S69_003287</name>
    <name evidence="3" type="ORF">O2L01_11425</name>
</gene>
<comment type="similarity">
    <text evidence="1 2">Belongs to the phD/YefM antitoxin family.</text>
</comment>
<dbReference type="Proteomes" id="UP001145799">
    <property type="component" value="Unassembled WGS sequence"/>
</dbReference>
<reference evidence="4 6" key="2">
    <citation type="submission" date="2023-07" db="EMBL/GenBank/DDBJ databases">
        <title>Sequencing the genomes of 1000 actinobacteria strains.</title>
        <authorList>
            <person name="Klenk H.-P."/>
        </authorList>
    </citation>
    <scope>NUCLEOTIDE SEQUENCE [LARGE SCALE GENOMIC DNA]</scope>
    <source>
        <strain evidence="4 6">DSM 44724</strain>
    </source>
</reference>
<dbReference type="RefSeq" id="WP_270122055.1">
    <property type="nucleotide sequence ID" value="NZ_BAAAOM010000004.1"/>
</dbReference>
<name>A0A9X3PK85_9ACTN</name>
<dbReference type="EMBL" id="JAVDYD010000001">
    <property type="protein sequence ID" value="MDR7339568.1"/>
    <property type="molecule type" value="Genomic_DNA"/>
</dbReference>
<dbReference type="Pfam" id="PF02604">
    <property type="entry name" value="PhdYeFM_antitox"/>
    <property type="match status" value="1"/>
</dbReference>
<evidence type="ECO:0000313" key="6">
    <source>
        <dbReference type="Proteomes" id="UP001183604"/>
    </source>
</evidence>
<organism evidence="3 5">
    <name type="scientific">Glycomyces lechevalierae</name>
    <dbReference type="NCBI Taxonomy" id="256034"/>
    <lineage>
        <taxon>Bacteria</taxon>
        <taxon>Bacillati</taxon>
        <taxon>Actinomycetota</taxon>
        <taxon>Actinomycetes</taxon>
        <taxon>Glycomycetales</taxon>
        <taxon>Glycomycetaceae</taxon>
        <taxon>Glycomyces</taxon>
    </lineage>
</organism>
<evidence type="ECO:0000313" key="3">
    <source>
        <dbReference type="EMBL" id="MDA1385595.1"/>
    </source>
</evidence>
<proteinExistence type="inferred from homology"/>
<dbReference type="InterPro" id="IPR036165">
    <property type="entry name" value="YefM-like_sf"/>
</dbReference>
<dbReference type="Proteomes" id="UP001183604">
    <property type="component" value="Unassembled WGS sequence"/>
</dbReference>
<evidence type="ECO:0000313" key="4">
    <source>
        <dbReference type="EMBL" id="MDR7339568.1"/>
    </source>
</evidence>
<evidence type="ECO:0000313" key="5">
    <source>
        <dbReference type="Proteomes" id="UP001145799"/>
    </source>
</evidence>
<sequence>METITQREFRNNSAAVMTAVEAGQSFVITRNGVEVAEVRPVSRRRRLTTAELIERHKRLPKIDYAEMRAEADEFFGENRLGDSDPWERK</sequence>